<proteinExistence type="predicted"/>
<comment type="caution">
    <text evidence="3">The sequence shown here is derived from an EMBL/GenBank/DDBJ whole genome shotgun (WGS) entry which is preliminary data.</text>
</comment>
<keyword evidence="2" id="KW-0472">Membrane</keyword>
<dbReference type="Proteomes" id="UP000823674">
    <property type="component" value="Chromosome A09"/>
</dbReference>
<evidence type="ECO:0000313" key="3">
    <source>
        <dbReference type="EMBL" id="KAG5384856.1"/>
    </source>
</evidence>
<organism evidence="3 4">
    <name type="scientific">Brassica rapa subsp. trilocularis</name>
    <dbReference type="NCBI Taxonomy" id="1813537"/>
    <lineage>
        <taxon>Eukaryota</taxon>
        <taxon>Viridiplantae</taxon>
        <taxon>Streptophyta</taxon>
        <taxon>Embryophyta</taxon>
        <taxon>Tracheophyta</taxon>
        <taxon>Spermatophyta</taxon>
        <taxon>Magnoliopsida</taxon>
        <taxon>eudicotyledons</taxon>
        <taxon>Gunneridae</taxon>
        <taxon>Pentapetalae</taxon>
        <taxon>rosids</taxon>
        <taxon>malvids</taxon>
        <taxon>Brassicales</taxon>
        <taxon>Brassicaceae</taxon>
        <taxon>Brassiceae</taxon>
        <taxon>Brassica</taxon>
    </lineage>
</organism>
<sequence>MGLKDTRPGSQTGYVGGVKFSNNSPTSPPKFGVTQVVRQVVGVDSDVGDVFETGGLCVSRSSSRFWFGELITRFECKLYVTLYCAALFLSGFLLDFLFDFTSYVIIVVFKFHLWYLALICQNRRLLPEPVESSYFVSVFVAMRTTVTISNLVPKAAESAKEREREGKR</sequence>
<evidence type="ECO:0000313" key="4">
    <source>
        <dbReference type="Proteomes" id="UP000823674"/>
    </source>
</evidence>
<evidence type="ECO:0000256" key="1">
    <source>
        <dbReference type="SAM" id="MobiDB-lite"/>
    </source>
</evidence>
<keyword evidence="2" id="KW-0812">Transmembrane</keyword>
<gene>
    <name evidence="3" type="primary">A09p044090.1_BraROA</name>
    <name evidence="3" type="ORF">IGI04_036326</name>
</gene>
<name>A0ABQ7LE51_BRACM</name>
<feature type="transmembrane region" description="Helical" evidence="2">
    <location>
        <begin position="100"/>
        <end position="118"/>
    </location>
</feature>
<keyword evidence="2" id="KW-1133">Transmembrane helix</keyword>
<feature type="region of interest" description="Disordered" evidence="1">
    <location>
        <begin position="1"/>
        <end position="21"/>
    </location>
</feature>
<accession>A0ABQ7LE51</accession>
<keyword evidence="4" id="KW-1185">Reference proteome</keyword>
<dbReference type="EMBL" id="JADBGQ010000008">
    <property type="protein sequence ID" value="KAG5384856.1"/>
    <property type="molecule type" value="Genomic_DNA"/>
</dbReference>
<protein>
    <submittedName>
        <fullName evidence="3">Uncharacterized protein</fullName>
    </submittedName>
</protein>
<reference evidence="3 4" key="1">
    <citation type="submission" date="2021-03" db="EMBL/GenBank/DDBJ databases">
        <authorList>
            <person name="King G.J."/>
            <person name="Bancroft I."/>
            <person name="Baten A."/>
            <person name="Bloomfield J."/>
            <person name="Borpatragohain P."/>
            <person name="He Z."/>
            <person name="Irish N."/>
            <person name="Irwin J."/>
            <person name="Liu K."/>
            <person name="Mauleon R.P."/>
            <person name="Moore J."/>
            <person name="Morris R."/>
            <person name="Ostergaard L."/>
            <person name="Wang B."/>
            <person name="Wells R."/>
        </authorList>
    </citation>
    <scope>NUCLEOTIDE SEQUENCE [LARGE SCALE GENOMIC DNA]</scope>
    <source>
        <strain evidence="3">R-o-18</strain>
        <tissue evidence="3">Leaf</tissue>
    </source>
</reference>
<evidence type="ECO:0000256" key="2">
    <source>
        <dbReference type="SAM" id="Phobius"/>
    </source>
</evidence>